<evidence type="ECO:0000313" key="3">
    <source>
        <dbReference type="EMBL" id="CAH3047123.1"/>
    </source>
</evidence>
<evidence type="ECO:0000256" key="2">
    <source>
        <dbReference type="SAM" id="Phobius"/>
    </source>
</evidence>
<evidence type="ECO:0000256" key="1">
    <source>
        <dbReference type="ARBA" id="ARBA00007711"/>
    </source>
</evidence>
<keyword evidence="2" id="KW-0812">Transmembrane</keyword>
<feature type="transmembrane region" description="Helical" evidence="2">
    <location>
        <begin position="151"/>
        <end position="169"/>
    </location>
</feature>
<dbReference type="InterPro" id="IPR026624">
    <property type="entry name" value="CECR6"/>
</dbReference>
<keyword evidence="4" id="KW-1185">Reference proteome</keyword>
<feature type="transmembrane region" description="Helical" evidence="2">
    <location>
        <begin position="437"/>
        <end position="458"/>
    </location>
</feature>
<name>A0ABN8NBK0_9CNID</name>
<proteinExistence type="inferred from homology"/>
<dbReference type="InterPro" id="IPR032776">
    <property type="entry name" value="CECR6/TMEM121"/>
</dbReference>
<protein>
    <submittedName>
        <fullName evidence="3">Uncharacterized protein</fullName>
    </submittedName>
</protein>
<feature type="transmembrane region" description="Helical" evidence="2">
    <location>
        <begin position="267"/>
        <end position="286"/>
    </location>
</feature>
<comment type="caution">
    <text evidence="3">The sequence shown here is derived from an EMBL/GenBank/DDBJ whole genome shotgun (WGS) entry which is preliminary data.</text>
</comment>
<feature type="transmembrane region" description="Helical" evidence="2">
    <location>
        <begin position="190"/>
        <end position="215"/>
    </location>
</feature>
<feature type="transmembrane region" description="Helical" evidence="2">
    <location>
        <begin position="20"/>
        <end position="38"/>
    </location>
</feature>
<keyword evidence="2" id="KW-1133">Transmembrane helix</keyword>
<feature type="transmembrane region" description="Helical" evidence="2">
    <location>
        <begin position="50"/>
        <end position="73"/>
    </location>
</feature>
<comment type="similarity">
    <text evidence="1">Belongs to the TMEM121 family.</text>
</comment>
<feature type="transmembrane region" description="Helical" evidence="2">
    <location>
        <begin position="85"/>
        <end position="104"/>
    </location>
</feature>
<feature type="transmembrane region" description="Helical" evidence="2">
    <location>
        <begin position="292"/>
        <end position="317"/>
    </location>
</feature>
<dbReference type="EMBL" id="CALNXK010000015">
    <property type="protein sequence ID" value="CAH3047123.1"/>
    <property type="molecule type" value="Genomic_DNA"/>
</dbReference>
<sequence length="485" mass="54439">MAIQCGFLVSFAAKYKDESLWYLASLFYAPSFLFWIGAFCRRKADLRRFFIVWALYMWLGLLPNTVIIFGFVVDDIKEESPLTPQTLKIVLCITPLLLLLLVNTAKDSYSSGNKELVAKLSVQMAIDLFDAVEMLDIILDEKEHKFNISKGYEIAMICVVCISFCLSPWQMAENKVSRWSEPKTRYKTSLLRNVVEMFGVNAAFLVIRVLVFVNYGKDETIFIAKNTPFVMSSCILWSGRVTFFALLVTQGILLASYPAKYKEDSGWYAAAALYVPSIVLWLYLLWVNAANVGALFFVWAFYIIVGLVPSIGIVFGVAGDGLGNNDMTLGPIILKATLCALPLLLIILLNTASDANNQDNKTVVYKLCVQLAVDLLDAVEMIDIVLDEKEHNFGISKGFGIAMITVACFSFLLTFWPMIEAGMGEETEKTSIIIRNFVEIFGVNGVFLIIRVVIVFKYEKDESIFIAKNIIAIILSSLEIRDNFN</sequence>
<keyword evidence="2" id="KW-0472">Membrane</keyword>
<feature type="transmembrane region" description="Helical" evidence="2">
    <location>
        <begin position="235"/>
        <end position="255"/>
    </location>
</feature>
<evidence type="ECO:0000313" key="4">
    <source>
        <dbReference type="Proteomes" id="UP001159405"/>
    </source>
</evidence>
<feature type="transmembrane region" description="Helical" evidence="2">
    <location>
        <begin position="329"/>
        <end position="349"/>
    </location>
</feature>
<accession>A0ABN8NBK0</accession>
<dbReference type="Pfam" id="PF14997">
    <property type="entry name" value="CECR6_TMEM121"/>
    <property type="match status" value="2"/>
</dbReference>
<dbReference type="PANTHER" id="PTHR47399:SF1">
    <property type="entry name" value="TRANSMEMBRANE PROTEIN 121B"/>
    <property type="match status" value="1"/>
</dbReference>
<gene>
    <name evidence="3" type="ORF">PLOB_00010081</name>
</gene>
<dbReference type="PANTHER" id="PTHR47399">
    <property type="entry name" value="TRANSMEMBRANE PROTEIN 121B"/>
    <property type="match status" value="1"/>
</dbReference>
<dbReference type="Proteomes" id="UP001159405">
    <property type="component" value="Unassembled WGS sequence"/>
</dbReference>
<reference evidence="3 4" key="1">
    <citation type="submission" date="2022-05" db="EMBL/GenBank/DDBJ databases">
        <authorList>
            <consortium name="Genoscope - CEA"/>
            <person name="William W."/>
        </authorList>
    </citation>
    <scope>NUCLEOTIDE SEQUENCE [LARGE SCALE GENOMIC DNA]</scope>
</reference>
<feature type="transmembrane region" description="Helical" evidence="2">
    <location>
        <begin position="398"/>
        <end position="416"/>
    </location>
</feature>
<organism evidence="3 4">
    <name type="scientific">Porites lobata</name>
    <dbReference type="NCBI Taxonomy" id="104759"/>
    <lineage>
        <taxon>Eukaryota</taxon>
        <taxon>Metazoa</taxon>
        <taxon>Cnidaria</taxon>
        <taxon>Anthozoa</taxon>
        <taxon>Hexacorallia</taxon>
        <taxon>Scleractinia</taxon>
        <taxon>Fungiina</taxon>
        <taxon>Poritidae</taxon>
        <taxon>Porites</taxon>
    </lineage>
</organism>